<organism evidence="2 3">
    <name type="scientific">Adineta ricciae</name>
    <name type="common">Rotifer</name>
    <dbReference type="NCBI Taxonomy" id="249248"/>
    <lineage>
        <taxon>Eukaryota</taxon>
        <taxon>Metazoa</taxon>
        <taxon>Spiralia</taxon>
        <taxon>Gnathifera</taxon>
        <taxon>Rotifera</taxon>
        <taxon>Eurotatoria</taxon>
        <taxon>Bdelloidea</taxon>
        <taxon>Adinetida</taxon>
        <taxon>Adinetidae</taxon>
        <taxon>Adineta</taxon>
    </lineage>
</organism>
<feature type="compositionally biased region" description="Polar residues" evidence="1">
    <location>
        <begin position="41"/>
        <end position="58"/>
    </location>
</feature>
<dbReference type="AlphaFoldDB" id="A0A814EG88"/>
<evidence type="ECO:0000313" key="2">
    <source>
        <dbReference type="EMBL" id="CAF0967284.1"/>
    </source>
</evidence>
<accession>A0A814EG88</accession>
<name>A0A814EG88_ADIRI</name>
<dbReference type="EMBL" id="CAJNOJ010000051">
    <property type="protein sequence ID" value="CAF0967284.1"/>
    <property type="molecule type" value="Genomic_DNA"/>
</dbReference>
<proteinExistence type="predicted"/>
<dbReference type="Proteomes" id="UP000663852">
    <property type="component" value="Unassembled WGS sequence"/>
</dbReference>
<gene>
    <name evidence="2" type="ORF">EDS130_LOCUS13189</name>
</gene>
<evidence type="ECO:0000256" key="1">
    <source>
        <dbReference type="SAM" id="MobiDB-lite"/>
    </source>
</evidence>
<feature type="region of interest" description="Disordered" evidence="1">
    <location>
        <begin position="39"/>
        <end position="122"/>
    </location>
</feature>
<dbReference type="OrthoDB" id="10021925at2759"/>
<feature type="compositionally biased region" description="Polar residues" evidence="1">
    <location>
        <begin position="101"/>
        <end position="117"/>
    </location>
</feature>
<sequence>MSLKYLAQSTILDIELTAETLQILRQAVLNRIVLNNKDDNQLQSSPTNEINRPDSQLGSPKLTRSHSHSSISSKHTRQSEKSIVRPTSPVTRQRDSKDLSPVSSKPKQRTRSNSPRKTFSYLPPDRMNVRAWKQQHRQLAKQDEYDRIYHENRIKLERLAKIVREPSSYPTMHIEQERQRERHALDHRRKVLKSYIPIYQDNLFIINRLANVKGVYDTKKMEEDFRRHTGILQQDAANRKKARETAAQRPFILPKINTKS</sequence>
<comment type="caution">
    <text evidence="2">The sequence shown here is derived from an EMBL/GenBank/DDBJ whole genome shotgun (WGS) entry which is preliminary data.</text>
</comment>
<reference evidence="2" key="1">
    <citation type="submission" date="2021-02" db="EMBL/GenBank/DDBJ databases">
        <authorList>
            <person name="Nowell W R."/>
        </authorList>
    </citation>
    <scope>NUCLEOTIDE SEQUENCE</scope>
</reference>
<evidence type="ECO:0000313" key="3">
    <source>
        <dbReference type="Proteomes" id="UP000663852"/>
    </source>
</evidence>
<protein>
    <submittedName>
        <fullName evidence="2">Uncharacterized protein</fullName>
    </submittedName>
</protein>